<feature type="transmembrane region" description="Helical" evidence="1">
    <location>
        <begin position="31"/>
        <end position="50"/>
    </location>
</feature>
<organism evidence="2">
    <name type="scientific">Siphoviridae sp. ctgN495</name>
    <dbReference type="NCBI Taxonomy" id="2825608"/>
    <lineage>
        <taxon>Viruses</taxon>
        <taxon>Duplodnaviria</taxon>
        <taxon>Heunggongvirae</taxon>
        <taxon>Uroviricota</taxon>
        <taxon>Caudoviricetes</taxon>
    </lineage>
</organism>
<reference evidence="2" key="1">
    <citation type="journal article" date="2021" name="Proc. Natl. Acad. Sci. U.S.A.">
        <title>A Catalog of Tens of Thousands of Viruses from Human Metagenomes Reveals Hidden Associations with Chronic Diseases.</title>
        <authorList>
            <person name="Tisza M.J."/>
            <person name="Buck C.B."/>
        </authorList>
    </citation>
    <scope>NUCLEOTIDE SEQUENCE</scope>
    <source>
        <strain evidence="2">CtgN495</strain>
    </source>
</reference>
<evidence type="ECO:0000256" key="1">
    <source>
        <dbReference type="SAM" id="Phobius"/>
    </source>
</evidence>
<accession>A0A8S5UCB3</accession>
<keyword evidence="1" id="KW-0812">Transmembrane</keyword>
<dbReference type="InterPro" id="IPR032111">
    <property type="entry name" value="Clostridium_phage_holin"/>
</dbReference>
<evidence type="ECO:0000313" key="2">
    <source>
        <dbReference type="EMBL" id="DAF92112.1"/>
    </source>
</evidence>
<dbReference type="EMBL" id="BK016063">
    <property type="protein sequence ID" value="DAF92112.1"/>
    <property type="molecule type" value="Genomic_DNA"/>
</dbReference>
<sequence length="88" mass="8873">MGFEFATFAAITVLAYLVGIAVKASSLDSKWIPVIVGAFGLIVGVAAFYIGTPEFPANDPITAAAVGVASGLAATGINQAVKQLSSKE</sequence>
<keyword evidence="1" id="KW-0472">Membrane</keyword>
<dbReference type="Pfam" id="PF16079">
    <property type="entry name" value="Phage_holin_5_2"/>
    <property type="match status" value="1"/>
</dbReference>
<protein>
    <submittedName>
        <fullName evidence="2">Holin</fullName>
    </submittedName>
</protein>
<keyword evidence="1" id="KW-1133">Transmembrane helix</keyword>
<proteinExistence type="predicted"/>
<feature type="transmembrane region" description="Helical" evidence="1">
    <location>
        <begin position="62"/>
        <end position="81"/>
    </location>
</feature>
<feature type="transmembrane region" description="Helical" evidence="1">
    <location>
        <begin position="6"/>
        <end position="24"/>
    </location>
</feature>
<name>A0A8S5UCB3_9CAUD</name>